<dbReference type="InterPro" id="IPR004589">
    <property type="entry name" value="DNA_helicase_ATP-dep_RecQ"/>
</dbReference>
<dbReference type="Pfam" id="PF00271">
    <property type="entry name" value="Helicase_C"/>
    <property type="match status" value="1"/>
</dbReference>
<dbReference type="PANTHER" id="PTHR13710">
    <property type="entry name" value="DNA HELICASE RECQ FAMILY MEMBER"/>
    <property type="match status" value="1"/>
</dbReference>
<dbReference type="GO" id="GO:0006281">
    <property type="term" value="P:DNA repair"/>
    <property type="evidence" value="ECO:0007669"/>
    <property type="project" value="UniProtKB-KW"/>
</dbReference>
<accession>A0A0R1XJN4</accession>
<gene>
    <name evidence="20" type="ORF">FC91_GL002148</name>
</gene>
<dbReference type="InterPro" id="IPR006293">
    <property type="entry name" value="DNA_helicase_ATP-dep_RecQ_bac"/>
</dbReference>
<dbReference type="Gene3D" id="1.10.10.10">
    <property type="entry name" value="Winged helix-like DNA-binding domain superfamily/Winged helix DNA-binding domain"/>
    <property type="match status" value="1"/>
</dbReference>
<dbReference type="PROSITE" id="PS51194">
    <property type="entry name" value="HELICASE_CTER"/>
    <property type="match status" value="1"/>
</dbReference>
<dbReference type="Gene3D" id="1.10.150.80">
    <property type="entry name" value="HRDC domain"/>
    <property type="match status" value="1"/>
</dbReference>
<dbReference type="InterPro" id="IPR036390">
    <property type="entry name" value="WH_DNA-bd_sf"/>
</dbReference>
<evidence type="ECO:0000256" key="5">
    <source>
        <dbReference type="ARBA" id="ARBA00022741"/>
    </source>
</evidence>
<dbReference type="GO" id="GO:0043138">
    <property type="term" value="F:3'-5' DNA helicase activity"/>
    <property type="evidence" value="ECO:0007669"/>
    <property type="project" value="UniProtKB-EC"/>
</dbReference>
<evidence type="ECO:0000256" key="10">
    <source>
        <dbReference type="ARBA" id="ARBA00022840"/>
    </source>
</evidence>
<evidence type="ECO:0000256" key="3">
    <source>
        <dbReference type="ARBA" id="ARBA00005446"/>
    </source>
</evidence>
<dbReference type="InterPro" id="IPR001650">
    <property type="entry name" value="Helicase_C-like"/>
</dbReference>
<protein>
    <recommendedName>
        <fullName evidence="16">DNA helicase RecQ</fullName>
        <ecNumber evidence="16">5.6.2.4</ecNumber>
    </recommendedName>
</protein>
<evidence type="ECO:0000256" key="12">
    <source>
        <dbReference type="ARBA" id="ARBA00023172"/>
    </source>
</evidence>
<feature type="domain" description="Helicase C-terminal" evidence="19">
    <location>
        <begin position="225"/>
        <end position="373"/>
    </location>
</feature>
<evidence type="ECO:0000256" key="2">
    <source>
        <dbReference type="ARBA" id="ARBA00001947"/>
    </source>
</evidence>
<keyword evidence="11" id="KW-0238">DNA-binding</keyword>
<dbReference type="GO" id="GO:0046872">
    <property type="term" value="F:metal ion binding"/>
    <property type="evidence" value="ECO:0007669"/>
    <property type="project" value="UniProtKB-KW"/>
</dbReference>
<evidence type="ECO:0000259" key="19">
    <source>
        <dbReference type="PROSITE" id="PS51194"/>
    </source>
</evidence>
<proteinExistence type="inferred from homology"/>
<dbReference type="InterPro" id="IPR044876">
    <property type="entry name" value="HRDC_dom_sf"/>
</dbReference>
<feature type="domain" description="Helicase ATP-binding" evidence="18">
    <location>
        <begin position="36"/>
        <end position="205"/>
    </location>
</feature>
<evidence type="ECO:0000256" key="14">
    <source>
        <dbReference type="ARBA" id="ARBA00023235"/>
    </source>
</evidence>
<dbReference type="SMART" id="SM00490">
    <property type="entry name" value="HELICc"/>
    <property type="match status" value="1"/>
</dbReference>
<dbReference type="Proteomes" id="UP000050949">
    <property type="component" value="Unassembled WGS sequence"/>
</dbReference>
<dbReference type="CDD" id="cd17920">
    <property type="entry name" value="DEXHc_RecQ"/>
    <property type="match status" value="1"/>
</dbReference>
<dbReference type="InterPro" id="IPR018982">
    <property type="entry name" value="RQC_domain"/>
</dbReference>
<dbReference type="PROSITE" id="PS50967">
    <property type="entry name" value="HRDC"/>
    <property type="match status" value="1"/>
</dbReference>
<dbReference type="RefSeq" id="WP_051225307.1">
    <property type="nucleotide sequence ID" value="NZ_AUEH01000026.1"/>
</dbReference>
<dbReference type="GO" id="GO:0006260">
    <property type="term" value="P:DNA replication"/>
    <property type="evidence" value="ECO:0007669"/>
    <property type="project" value="InterPro"/>
</dbReference>
<organism evidence="20 21">
    <name type="scientific">Schleiferilactobacillus harbinensis DSM 16991</name>
    <dbReference type="NCBI Taxonomy" id="1122147"/>
    <lineage>
        <taxon>Bacteria</taxon>
        <taxon>Bacillati</taxon>
        <taxon>Bacillota</taxon>
        <taxon>Bacilli</taxon>
        <taxon>Lactobacillales</taxon>
        <taxon>Lactobacillaceae</taxon>
        <taxon>Schleiferilactobacillus</taxon>
    </lineage>
</organism>
<evidence type="ECO:0000256" key="9">
    <source>
        <dbReference type="ARBA" id="ARBA00022833"/>
    </source>
</evidence>
<comment type="similarity">
    <text evidence="3">Belongs to the helicase family. RecQ subfamily.</text>
</comment>
<evidence type="ECO:0000256" key="11">
    <source>
        <dbReference type="ARBA" id="ARBA00023125"/>
    </source>
</evidence>
<feature type="domain" description="HRDC" evidence="17">
    <location>
        <begin position="524"/>
        <end position="604"/>
    </location>
</feature>
<dbReference type="PANTHER" id="PTHR13710:SF105">
    <property type="entry name" value="ATP-DEPENDENT DNA HELICASE Q1"/>
    <property type="match status" value="1"/>
</dbReference>
<evidence type="ECO:0000256" key="1">
    <source>
        <dbReference type="ARBA" id="ARBA00001946"/>
    </source>
</evidence>
<dbReference type="InterPro" id="IPR011545">
    <property type="entry name" value="DEAD/DEAH_box_helicase_dom"/>
</dbReference>
<dbReference type="NCBIfam" id="TIGR00614">
    <property type="entry name" value="recQ_fam"/>
    <property type="match status" value="1"/>
</dbReference>
<dbReference type="eggNOG" id="COG0514">
    <property type="taxonomic scope" value="Bacteria"/>
</dbReference>
<dbReference type="SMART" id="SM00487">
    <property type="entry name" value="DEXDc"/>
    <property type="match status" value="1"/>
</dbReference>
<comment type="cofactor">
    <cofactor evidence="1">
        <name>Mg(2+)</name>
        <dbReference type="ChEBI" id="CHEBI:18420"/>
    </cofactor>
</comment>
<keyword evidence="4" id="KW-0479">Metal-binding</keyword>
<dbReference type="Pfam" id="PF16124">
    <property type="entry name" value="RecQ_Zn_bind"/>
    <property type="match status" value="1"/>
</dbReference>
<keyword evidence="14" id="KW-0413">Isomerase</keyword>
<keyword evidence="6" id="KW-0227">DNA damage</keyword>
<sequence>MGEKNRRITLANTEAEQLLQEKFGYDHFRTGQEQAIDRVLAGANTLVIMPTGGGKSLCYQIPALLLPGLTVVVSPLIALMKDQVDALNDNGIPATFINSAIDFREIDERLRQAAMGEVKLLYVAPERFESDEFVAALNGIQISLLAIDEAHCISQWGHDFRPSYLALAAVPERLTSHPAVIALTATATPRVAQDIRQRLGIPAAGLINTGFARDNLSFQVVRDQDEDKYLVDYLKKNPNQSGIIYVSTRKEVDRLYTLLARKKLPVARYHAGMADMDRAASQEDFLFDRKPIMIATNAFGMGIDKSNVRFVIHAQMPKDLESYYQEAGRAGRDGLESDAILLFKPADVQLQHFFIEQSDADEAHKHLQYQKLQTMIQYANTDQCLQQFILRYFGQEDTEPCGRCSNCLDTREAVDVTTDAQKVLSCVVRVHERFGKVVIAQILAGANNQRIRQWRLDELSTYGLMQHQRQKEISTFIDFLTAGGWLVTKGGQYPTLALTQTGAAVLRGQEKVFRKTAIKARKSLPADDATFETLRQVRRQLAEDTKLPPYMIFPDQTLKAMSNEKPQTLEEMLAIKGVGEMKLEKYGQIFLDALTVKPTVHSADPGE</sequence>
<dbReference type="Pfam" id="PF00570">
    <property type="entry name" value="HRDC"/>
    <property type="match status" value="1"/>
</dbReference>
<keyword evidence="8 20" id="KW-0347">Helicase</keyword>
<name>A0A0R1XJN4_9LACO</name>
<dbReference type="NCBIfam" id="TIGR01389">
    <property type="entry name" value="recQ"/>
    <property type="match status" value="1"/>
</dbReference>
<evidence type="ECO:0000259" key="18">
    <source>
        <dbReference type="PROSITE" id="PS51192"/>
    </source>
</evidence>
<dbReference type="InterPro" id="IPR014001">
    <property type="entry name" value="Helicase_ATP-bd"/>
</dbReference>
<keyword evidence="12" id="KW-0233">DNA recombination</keyword>
<evidence type="ECO:0000256" key="8">
    <source>
        <dbReference type="ARBA" id="ARBA00022806"/>
    </source>
</evidence>
<dbReference type="GO" id="GO:0005737">
    <property type="term" value="C:cytoplasm"/>
    <property type="evidence" value="ECO:0007669"/>
    <property type="project" value="TreeGrafter"/>
</dbReference>
<dbReference type="InterPro" id="IPR002121">
    <property type="entry name" value="HRDC_dom"/>
</dbReference>
<evidence type="ECO:0000313" key="20">
    <source>
        <dbReference type="EMBL" id="KRM28057.1"/>
    </source>
</evidence>
<evidence type="ECO:0000256" key="13">
    <source>
        <dbReference type="ARBA" id="ARBA00023204"/>
    </source>
</evidence>
<dbReference type="InterPro" id="IPR027417">
    <property type="entry name" value="P-loop_NTPase"/>
</dbReference>
<dbReference type="Pfam" id="PF00270">
    <property type="entry name" value="DEAD"/>
    <property type="match status" value="1"/>
</dbReference>
<dbReference type="SUPFAM" id="SSF52540">
    <property type="entry name" value="P-loop containing nucleoside triphosphate hydrolases"/>
    <property type="match status" value="1"/>
</dbReference>
<comment type="catalytic activity">
    <reaction evidence="15">
        <text>Couples ATP hydrolysis with the unwinding of duplex DNA by translocating in the 3'-5' direction.</text>
        <dbReference type="EC" id="5.6.2.4"/>
    </reaction>
</comment>
<dbReference type="GO" id="GO:0006310">
    <property type="term" value="P:DNA recombination"/>
    <property type="evidence" value="ECO:0007669"/>
    <property type="project" value="UniProtKB-UniRule"/>
</dbReference>
<evidence type="ECO:0000256" key="15">
    <source>
        <dbReference type="ARBA" id="ARBA00034617"/>
    </source>
</evidence>
<dbReference type="PATRIC" id="fig|1122147.4.peg.2221"/>
<keyword evidence="9" id="KW-0862">Zinc</keyword>
<evidence type="ECO:0000256" key="16">
    <source>
        <dbReference type="NCBIfam" id="TIGR01389"/>
    </source>
</evidence>
<dbReference type="GO" id="GO:0009378">
    <property type="term" value="F:four-way junction helicase activity"/>
    <property type="evidence" value="ECO:0007669"/>
    <property type="project" value="TreeGrafter"/>
</dbReference>
<dbReference type="OrthoDB" id="9763310at2"/>
<keyword evidence="7" id="KW-0378">Hydrolase</keyword>
<dbReference type="EC" id="5.6.2.4" evidence="16"/>
<evidence type="ECO:0000259" key="17">
    <source>
        <dbReference type="PROSITE" id="PS50967"/>
    </source>
</evidence>
<comment type="caution">
    <text evidence="20">The sequence shown here is derived from an EMBL/GenBank/DDBJ whole genome shotgun (WGS) entry which is preliminary data.</text>
</comment>
<dbReference type="GO" id="GO:0016787">
    <property type="term" value="F:hydrolase activity"/>
    <property type="evidence" value="ECO:0007669"/>
    <property type="project" value="UniProtKB-KW"/>
</dbReference>
<reference evidence="20 21" key="1">
    <citation type="journal article" date="2015" name="Genome Announc.">
        <title>Expanding the biotechnology potential of lactobacilli through comparative genomics of 213 strains and associated genera.</title>
        <authorList>
            <person name="Sun Z."/>
            <person name="Harris H.M."/>
            <person name="McCann A."/>
            <person name="Guo C."/>
            <person name="Argimon S."/>
            <person name="Zhang W."/>
            <person name="Yang X."/>
            <person name="Jeffery I.B."/>
            <person name="Cooney J.C."/>
            <person name="Kagawa T.F."/>
            <person name="Liu W."/>
            <person name="Song Y."/>
            <person name="Salvetti E."/>
            <person name="Wrobel A."/>
            <person name="Rasinkangas P."/>
            <person name="Parkhill J."/>
            <person name="Rea M.C."/>
            <person name="O'Sullivan O."/>
            <person name="Ritari J."/>
            <person name="Douillard F.P."/>
            <person name="Paul Ross R."/>
            <person name="Yang R."/>
            <person name="Briner A.E."/>
            <person name="Felis G.E."/>
            <person name="de Vos W.M."/>
            <person name="Barrangou R."/>
            <person name="Klaenhammer T.R."/>
            <person name="Caufield P.W."/>
            <person name="Cui Y."/>
            <person name="Zhang H."/>
            <person name="O'Toole P.W."/>
        </authorList>
    </citation>
    <scope>NUCLEOTIDE SEQUENCE [LARGE SCALE GENOMIC DNA]</scope>
    <source>
        <strain evidence="20 21">DSM 16991</strain>
    </source>
</reference>
<dbReference type="GO" id="GO:0043590">
    <property type="term" value="C:bacterial nucleoid"/>
    <property type="evidence" value="ECO:0007669"/>
    <property type="project" value="TreeGrafter"/>
</dbReference>
<dbReference type="GO" id="GO:0003677">
    <property type="term" value="F:DNA binding"/>
    <property type="evidence" value="ECO:0007669"/>
    <property type="project" value="UniProtKB-KW"/>
</dbReference>
<evidence type="ECO:0000256" key="4">
    <source>
        <dbReference type="ARBA" id="ARBA00022723"/>
    </source>
</evidence>
<dbReference type="GO" id="GO:0005524">
    <property type="term" value="F:ATP binding"/>
    <property type="evidence" value="ECO:0007669"/>
    <property type="project" value="UniProtKB-KW"/>
</dbReference>
<dbReference type="SUPFAM" id="SSF46785">
    <property type="entry name" value="Winged helix' DNA-binding domain"/>
    <property type="match status" value="1"/>
</dbReference>
<dbReference type="Pfam" id="PF09382">
    <property type="entry name" value="RQC"/>
    <property type="match status" value="1"/>
</dbReference>
<evidence type="ECO:0000256" key="6">
    <source>
        <dbReference type="ARBA" id="ARBA00022763"/>
    </source>
</evidence>
<dbReference type="InterPro" id="IPR036388">
    <property type="entry name" value="WH-like_DNA-bd_sf"/>
</dbReference>
<comment type="cofactor">
    <cofactor evidence="2">
        <name>Zn(2+)</name>
        <dbReference type="ChEBI" id="CHEBI:29105"/>
    </cofactor>
</comment>
<dbReference type="AlphaFoldDB" id="A0A0R1XJN4"/>
<keyword evidence="10" id="KW-0067">ATP-binding</keyword>
<dbReference type="FunFam" id="3.40.50.300:FF:000296">
    <property type="entry name" value="ATP-dependent DNA helicase RecQ"/>
    <property type="match status" value="1"/>
</dbReference>
<dbReference type="InterPro" id="IPR032284">
    <property type="entry name" value="RecQ_Zn-bd"/>
</dbReference>
<dbReference type="PROSITE" id="PS51192">
    <property type="entry name" value="HELICASE_ATP_BIND_1"/>
    <property type="match status" value="1"/>
</dbReference>
<dbReference type="SMART" id="SM00341">
    <property type="entry name" value="HRDC"/>
    <property type="match status" value="1"/>
</dbReference>
<keyword evidence="5" id="KW-0547">Nucleotide-binding</keyword>
<evidence type="ECO:0000256" key="7">
    <source>
        <dbReference type="ARBA" id="ARBA00022801"/>
    </source>
</evidence>
<dbReference type="Gene3D" id="3.40.50.300">
    <property type="entry name" value="P-loop containing nucleotide triphosphate hydrolases"/>
    <property type="match status" value="2"/>
</dbReference>
<dbReference type="GO" id="GO:0009432">
    <property type="term" value="P:SOS response"/>
    <property type="evidence" value="ECO:0007669"/>
    <property type="project" value="UniProtKB-UniRule"/>
</dbReference>
<dbReference type="GO" id="GO:0030894">
    <property type="term" value="C:replisome"/>
    <property type="evidence" value="ECO:0007669"/>
    <property type="project" value="TreeGrafter"/>
</dbReference>
<keyword evidence="13" id="KW-0234">DNA repair</keyword>
<dbReference type="EMBL" id="AZFW01000037">
    <property type="protein sequence ID" value="KRM28057.1"/>
    <property type="molecule type" value="Genomic_DNA"/>
</dbReference>
<evidence type="ECO:0000313" key="21">
    <source>
        <dbReference type="Proteomes" id="UP000050949"/>
    </source>
</evidence>
<dbReference type="SMART" id="SM00956">
    <property type="entry name" value="RQC"/>
    <property type="match status" value="1"/>
</dbReference>